<gene>
    <name evidence="2" type="ORF">PROH_04830</name>
</gene>
<dbReference type="InterPro" id="IPR002545">
    <property type="entry name" value="CheW-lke_dom"/>
</dbReference>
<dbReference type="PANTHER" id="PTHR22617:SF23">
    <property type="entry name" value="CHEMOTAXIS PROTEIN CHEW"/>
    <property type="match status" value="1"/>
</dbReference>
<dbReference type="Gene3D" id="2.40.50.180">
    <property type="entry name" value="CheA-289, Domain 4"/>
    <property type="match status" value="1"/>
</dbReference>
<dbReference type="EMBL" id="AJTX02000003">
    <property type="protein sequence ID" value="KKJ00635.1"/>
    <property type="molecule type" value="Genomic_DNA"/>
</dbReference>
<dbReference type="PANTHER" id="PTHR22617">
    <property type="entry name" value="CHEMOTAXIS SENSOR HISTIDINE KINASE-RELATED"/>
    <property type="match status" value="1"/>
</dbReference>
<dbReference type="InterPro" id="IPR039315">
    <property type="entry name" value="CheW"/>
</dbReference>
<dbReference type="InterPro" id="IPR036061">
    <property type="entry name" value="CheW-like_dom_sf"/>
</dbReference>
<evidence type="ECO:0000313" key="2">
    <source>
        <dbReference type="EMBL" id="KKJ00635.1"/>
    </source>
</evidence>
<dbReference type="PROSITE" id="PS50851">
    <property type="entry name" value="CHEW"/>
    <property type="match status" value="1"/>
</dbReference>
<dbReference type="SUPFAM" id="SSF50341">
    <property type="entry name" value="CheW-like"/>
    <property type="match status" value="1"/>
</dbReference>
<reference evidence="2" key="1">
    <citation type="submission" date="2012-04" db="EMBL/GenBank/DDBJ databases">
        <authorList>
            <person name="Borisov I.G."/>
            <person name="Ivanikova N.V."/>
            <person name="Pinevich A.V."/>
        </authorList>
    </citation>
    <scope>NUCLEOTIDE SEQUENCE [LARGE SCALE GENOMIC DNA]</scope>
    <source>
        <strain evidence="2">CALU 1027</strain>
    </source>
</reference>
<protein>
    <recommendedName>
        <fullName evidence="1">CheW-like domain-containing protein</fullName>
    </recommendedName>
</protein>
<proteinExistence type="predicted"/>
<dbReference type="STRING" id="317619.GCA_000332315_04374"/>
<dbReference type="Pfam" id="PF01584">
    <property type="entry name" value="CheW"/>
    <property type="match status" value="1"/>
</dbReference>
<accession>A0A0M2PWS8</accession>
<dbReference type="AlphaFoldDB" id="A0A0M2PWS8"/>
<evidence type="ECO:0000313" key="3">
    <source>
        <dbReference type="Proteomes" id="UP000034681"/>
    </source>
</evidence>
<organism evidence="2 3">
    <name type="scientific">Prochlorothrix hollandica PCC 9006 = CALU 1027</name>
    <dbReference type="NCBI Taxonomy" id="317619"/>
    <lineage>
        <taxon>Bacteria</taxon>
        <taxon>Bacillati</taxon>
        <taxon>Cyanobacteriota</taxon>
        <taxon>Cyanophyceae</taxon>
        <taxon>Prochlorotrichales</taxon>
        <taxon>Prochlorotrichaceae</taxon>
        <taxon>Prochlorothrix</taxon>
    </lineage>
</organism>
<dbReference type="GO" id="GO:0005829">
    <property type="term" value="C:cytosol"/>
    <property type="evidence" value="ECO:0007669"/>
    <property type="project" value="TreeGrafter"/>
</dbReference>
<dbReference type="GO" id="GO:0006935">
    <property type="term" value="P:chemotaxis"/>
    <property type="evidence" value="ECO:0007669"/>
    <property type="project" value="InterPro"/>
</dbReference>
<sequence length="190" mass="20421">MTTAANASPRALSPASTYPQDFREQFLSCSLGSRTAILLPVIQLIEILNISPDQITPIPHLPSWVRGVYNWRGEVLWIVDLARLLGIESEPLAQRAAPLVSPALANSQVVVLQGQPVTGTGTWATLAVLVDQVGDLEWCAADTIQSPPAAAFTPTLARFLQGYWLKGNGDVFLCLSVETIFAAMPQANLA</sequence>
<name>A0A0M2PWS8_PROHO</name>
<dbReference type="SMART" id="SM00260">
    <property type="entry name" value="CheW"/>
    <property type="match status" value="1"/>
</dbReference>
<feature type="domain" description="CheW-like" evidence="1">
    <location>
        <begin position="23"/>
        <end position="186"/>
    </location>
</feature>
<comment type="caution">
    <text evidence="2">The sequence shown here is derived from an EMBL/GenBank/DDBJ whole genome shotgun (WGS) entry which is preliminary data.</text>
</comment>
<evidence type="ECO:0000259" key="1">
    <source>
        <dbReference type="PROSITE" id="PS50851"/>
    </source>
</evidence>
<dbReference type="GO" id="GO:0007165">
    <property type="term" value="P:signal transduction"/>
    <property type="evidence" value="ECO:0007669"/>
    <property type="project" value="InterPro"/>
</dbReference>
<keyword evidence="3" id="KW-1185">Reference proteome</keyword>
<dbReference type="eggNOG" id="COG0835">
    <property type="taxonomic scope" value="Bacteria"/>
</dbReference>
<dbReference type="Proteomes" id="UP000034681">
    <property type="component" value="Unassembled WGS sequence"/>
</dbReference>